<dbReference type="InterPro" id="IPR010021">
    <property type="entry name" value="PGPP1/Gep4"/>
</dbReference>
<dbReference type="InterPro" id="IPR036412">
    <property type="entry name" value="HAD-like_sf"/>
</dbReference>
<proteinExistence type="predicted"/>
<comment type="caution">
    <text evidence="4">The sequence shown here is derived from an EMBL/GenBank/DDBJ whole genome shotgun (WGS) entry which is preliminary data.</text>
</comment>
<keyword evidence="3" id="KW-0460">Magnesium</keyword>
<dbReference type="Pfam" id="PF00702">
    <property type="entry name" value="Hydrolase"/>
    <property type="match status" value="1"/>
</dbReference>
<dbReference type="InterPro" id="IPR051400">
    <property type="entry name" value="HAD-like_hydrolase"/>
</dbReference>
<evidence type="ECO:0000256" key="1">
    <source>
        <dbReference type="ARBA" id="ARBA00001946"/>
    </source>
</evidence>
<dbReference type="NCBIfam" id="TIGR01549">
    <property type="entry name" value="HAD-SF-IA-v1"/>
    <property type="match status" value="1"/>
</dbReference>
<evidence type="ECO:0000256" key="2">
    <source>
        <dbReference type="ARBA" id="ARBA00022801"/>
    </source>
</evidence>
<dbReference type="InterPro" id="IPR006439">
    <property type="entry name" value="HAD-SF_hydro_IA"/>
</dbReference>
<keyword evidence="2" id="KW-0378">Hydrolase</keyword>
<gene>
    <name evidence="4" type="ORF">ACFSX4_03665</name>
</gene>
<dbReference type="EMBL" id="JBHUOQ010000001">
    <property type="protein sequence ID" value="MFD2829552.1"/>
    <property type="molecule type" value="Genomic_DNA"/>
</dbReference>
<dbReference type="Gene3D" id="3.40.50.1000">
    <property type="entry name" value="HAD superfamily/HAD-like"/>
    <property type="match status" value="1"/>
</dbReference>
<comment type="cofactor">
    <cofactor evidence="1">
        <name>Mg(2+)</name>
        <dbReference type="ChEBI" id="CHEBI:18420"/>
    </cofactor>
</comment>
<organism evidence="4 5">
    <name type="scientific">Corticicoccus populi</name>
    <dbReference type="NCBI Taxonomy" id="1812821"/>
    <lineage>
        <taxon>Bacteria</taxon>
        <taxon>Bacillati</taxon>
        <taxon>Bacillota</taxon>
        <taxon>Bacilli</taxon>
        <taxon>Bacillales</taxon>
        <taxon>Staphylococcaceae</taxon>
        <taxon>Corticicoccus</taxon>
    </lineage>
</organism>
<dbReference type="PANTHER" id="PTHR46470">
    <property type="entry name" value="N-ACYLNEURAMINATE-9-PHOSPHATASE"/>
    <property type="match status" value="1"/>
</dbReference>
<accession>A0ABW5WT96</accession>
<dbReference type="NCBIfam" id="TIGR01662">
    <property type="entry name" value="HAD-SF-IIIA"/>
    <property type="match status" value="1"/>
</dbReference>
<dbReference type="InterPro" id="IPR023214">
    <property type="entry name" value="HAD_sf"/>
</dbReference>
<dbReference type="RefSeq" id="WP_377771648.1">
    <property type="nucleotide sequence ID" value="NZ_JBHUOQ010000001.1"/>
</dbReference>
<dbReference type="InterPro" id="IPR006549">
    <property type="entry name" value="HAD-SF_hydro_IIIA"/>
</dbReference>
<dbReference type="Proteomes" id="UP001597519">
    <property type="component" value="Unassembled WGS sequence"/>
</dbReference>
<name>A0ABW5WT96_9STAP</name>
<evidence type="ECO:0000313" key="4">
    <source>
        <dbReference type="EMBL" id="MFD2829552.1"/>
    </source>
</evidence>
<sequence>MNLLKKYFLPTSYVENIKAITPERLKNMGVNTVMTDLDNTLVAFDEPDADNEVVEWFSNLKENGINVMILSNGKSGRVGTFCEPNGFQYICSARKPLSKNFRRAVKEMNADIENTVMVGDQLMTDIFGANRVNMKSILVIPVKDKDGLATILNRRMERMIMRYFNKRGLLSKED</sequence>
<dbReference type="NCBIfam" id="TIGR01668">
    <property type="entry name" value="YqeG_hyp_ppase"/>
    <property type="match status" value="1"/>
</dbReference>
<reference evidence="5" key="1">
    <citation type="journal article" date="2019" name="Int. J. Syst. Evol. Microbiol.">
        <title>The Global Catalogue of Microorganisms (GCM) 10K type strain sequencing project: providing services to taxonomists for standard genome sequencing and annotation.</title>
        <authorList>
            <consortium name="The Broad Institute Genomics Platform"/>
            <consortium name="The Broad Institute Genome Sequencing Center for Infectious Disease"/>
            <person name="Wu L."/>
            <person name="Ma J."/>
        </authorList>
    </citation>
    <scope>NUCLEOTIDE SEQUENCE [LARGE SCALE GENOMIC DNA]</scope>
    <source>
        <strain evidence="5">KCTC 33575</strain>
    </source>
</reference>
<evidence type="ECO:0000256" key="3">
    <source>
        <dbReference type="ARBA" id="ARBA00022842"/>
    </source>
</evidence>
<dbReference type="CDD" id="cd16416">
    <property type="entry name" value="HAD_BsYqeG-like"/>
    <property type="match status" value="1"/>
</dbReference>
<dbReference type="SUPFAM" id="SSF56784">
    <property type="entry name" value="HAD-like"/>
    <property type="match status" value="1"/>
</dbReference>
<evidence type="ECO:0000313" key="5">
    <source>
        <dbReference type="Proteomes" id="UP001597519"/>
    </source>
</evidence>
<keyword evidence="5" id="KW-1185">Reference proteome</keyword>
<protein>
    <submittedName>
        <fullName evidence="4">YqeG family HAD IIIA-type phosphatase</fullName>
    </submittedName>
</protein>